<dbReference type="InterPro" id="IPR000866">
    <property type="entry name" value="AhpC/TSA"/>
</dbReference>
<keyword evidence="4" id="KW-1185">Reference proteome</keyword>
<dbReference type="InterPro" id="IPR036249">
    <property type="entry name" value="Thioredoxin-like_sf"/>
</dbReference>
<dbReference type="Gene3D" id="3.40.30.10">
    <property type="entry name" value="Glutaredoxin"/>
    <property type="match status" value="1"/>
</dbReference>
<dbReference type="EMBL" id="JABSNO010000020">
    <property type="protein sequence ID" value="NRS93374.1"/>
    <property type="molecule type" value="Genomic_DNA"/>
</dbReference>
<dbReference type="Pfam" id="PF00578">
    <property type="entry name" value="AhpC-TSA"/>
    <property type="match status" value="1"/>
</dbReference>
<feature type="signal peptide" evidence="1">
    <location>
        <begin position="1"/>
        <end position="18"/>
    </location>
</feature>
<feature type="chain" id="PRO_5035198310" evidence="1">
    <location>
        <begin position="19"/>
        <end position="430"/>
    </location>
</feature>
<comment type="caution">
    <text evidence="3">The sequence shown here is derived from an EMBL/GenBank/DDBJ whole genome shotgun (WGS) entry which is preliminary data.</text>
</comment>
<dbReference type="RefSeq" id="WP_173779940.1">
    <property type="nucleotide sequence ID" value="NZ_JABSNO010000020.1"/>
</dbReference>
<evidence type="ECO:0000256" key="1">
    <source>
        <dbReference type="SAM" id="SignalP"/>
    </source>
</evidence>
<evidence type="ECO:0000313" key="4">
    <source>
        <dbReference type="Proteomes" id="UP000610746"/>
    </source>
</evidence>
<reference evidence="3" key="1">
    <citation type="submission" date="2020-05" db="EMBL/GenBank/DDBJ databases">
        <title>Genomic Encyclopedia of Type Strains, Phase IV (KMG-V): Genome sequencing to study the core and pangenomes of soil and plant-associated prokaryotes.</title>
        <authorList>
            <person name="Whitman W."/>
        </authorList>
    </citation>
    <scope>NUCLEOTIDE SEQUENCE</scope>
    <source>
        <strain evidence="3">16F</strain>
    </source>
</reference>
<dbReference type="GO" id="GO:0016491">
    <property type="term" value="F:oxidoreductase activity"/>
    <property type="evidence" value="ECO:0007669"/>
    <property type="project" value="InterPro"/>
</dbReference>
<accession>A0A8J8GBW9</accession>
<proteinExistence type="predicted"/>
<dbReference type="AlphaFoldDB" id="A0A8J8GBW9"/>
<dbReference type="GO" id="GO:0016209">
    <property type="term" value="F:antioxidant activity"/>
    <property type="evidence" value="ECO:0007669"/>
    <property type="project" value="InterPro"/>
</dbReference>
<dbReference type="SUPFAM" id="SSF52833">
    <property type="entry name" value="Thioredoxin-like"/>
    <property type="match status" value="1"/>
</dbReference>
<evidence type="ECO:0000259" key="2">
    <source>
        <dbReference type="PROSITE" id="PS51352"/>
    </source>
</evidence>
<dbReference type="InterPro" id="IPR013766">
    <property type="entry name" value="Thioredoxin_domain"/>
</dbReference>
<keyword evidence="1" id="KW-0732">Signal</keyword>
<protein>
    <submittedName>
        <fullName evidence="3">Thioredoxin-related protein</fullName>
    </submittedName>
</protein>
<gene>
    <name evidence="3" type="ORF">HNQ03_002463</name>
</gene>
<sequence>MKNFLTVFTILICNLIFAQNGYKITVKTNGTTDDLLYLKLYNGTYSSNNIIDSARIDSNNKTVTFNQTKKIIGSIYRLELKSNPKIKADIIIENNSKPIFTLEGNSLFALSTENQLNKDFLAYQKMSGSNDPKLAALQSLQKKSPNSALNLFTILEQKRLMKIPEDLSAKVLVRNEFFNGIDLNDKQIKLMPNFFQVLYRYITILPVDNDNYKENVDILLKGQNCESKNFIFYLGWIFKNLEYFSQNNMNESFNYVFNKYLNDEKCIKTNKIFYDQNLLRLNSLEAVQIGSIIPQIEMQAFEDKNYLLSNIYSKSKYTFMMFFDPDCSHCNEQAPKVVKYFDELKLKGIDVQTISFLNTPNEIDWQKFTNEYMRSGWINVKNKNSKTDYQAKLQTYSNPNFFLLDQNGKILLKIFSEQHINNIISDKAKE</sequence>
<feature type="domain" description="Thioredoxin" evidence="2">
    <location>
        <begin position="287"/>
        <end position="430"/>
    </location>
</feature>
<organism evidence="3 4">
    <name type="scientific">Frigoriflavimonas asaccharolytica</name>
    <dbReference type="NCBI Taxonomy" id="2735899"/>
    <lineage>
        <taxon>Bacteria</taxon>
        <taxon>Pseudomonadati</taxon>
        <taxon>Bacteroidota</taxon>
        <taxon>Flavobacteriia</taxon>
        <taxon>Flavobacteriales</taxon>
        <taxon>Weeksellaceae</taxon>
        <taxon>Frigoriflavimonas</taxon>
    </lineage>
</organism>
<dbReference type="Proteomes" id="UP000610746">
    <property type="component" value="Unassembled WGS sequence"/>
</dbReference>
<name>A0A8J8GBW9_9FLAO</name>
<evidence type="ECO:0000313" key="3">
    <source>
        <dbReference type="EMBL" id="NRS93374.1"/>
    </source>
</evidence>
<dbReference type="PROSITE" id="PS51352">
    <property type="entry name" value="THIOREDOXIN_2"/>
    <property type="match status" value="1"/>
</dbReference>